<keyword evidence="4" id="KW-0472">Membrane</keyword>
<dbReference type="InterPro" id="IPR029787">
    <property type="entry name" value="Nucleotide_cyclase"/>
</dbReference>
<comment type="caution">
    <text evidence="6">The sequence shown here is derived from an EMBL/GenBank/DDBJ whole genome shotgun (WGS) entry which is preliminary data.</text>
</comment>
<dbReference type="SMART" id="SM00267">
    <property type="entry name" value="GGDEF"/>
    <property type="match status" value="1"/>
</dbReference>
<dbReference type="InterPro" id="IPR050469">
    <property type="entry name" value="Diguanylate_Cyclase"/>
</dbReference>
<evidence type="ECO:0000313" key="7">
    <source>
        <dbReference type="Proteomes" id="UP001596215"/>
    </source>
</evidence>
<accession>A0ABW1VN27</accession>
<dbReference type="PANTHER" id="PTHR45138">
    <property type="entry name" value="REGULATORY COMPONENTS OF SENSORY TRANSDUCTION SYSTEM"/>
    <property type="match status" value="1"/>
</dbReference>
<keyword evidence="4" id="KW-0812">Transmembrane</keyword>
<dbReference type="NCBIfam" id="TIGR00254">
    <property type="entry name" value="GGDEF"/>
    <property type="match status" value="1"/>
</dbReference>
<feature type="transmembrane region" description="Helical" evidence="4">
    <location>
        <begin position="104"/>
        <end position="125"/>
    </location>
</feature>
<keyword evidence="7" id="KW-1185">Reference proteome</keyword>
<organism evidence="6 7">
    <name type="scientific">Tatumella punctata</name>
    <dbReference type="NCBI Taxonomy" id="399969"/>
    <lineage>
        <taxon>Bacteria</taxon>
        <taxon>Pseudomonadati</taxon>
        <taxon>Pseudomonadota</taxon>
        <taxon>Gammaproteobacteria</taxon>
        <taxon>Enterobacterales</taxon>
        <taxon>Erwiniaceae</taxon>
        <taxon>Tatumella</taxon>
    </lineage>
</organism>
<evidence type="ECO:0000256" key="4">
    <source>
        <dbReference type="SAM" id="Phobius"/>
    </source>
</evidence>
<reference evidence="7" key="1">
    <citation type="journal article" date="2019" name="Int. J. Syst. Evol. Microbiol.">
        <title>The Global Catalogue of Microorganisms (GCM) 10K type strain sequencing project: providing services to taxonomists for standard genome sequencing and annotation.</title>
        <authorList>
            <consortium name="The Broad Institute Genomics Platform"/>
            <consortium name="The Broad Institute Genome Sequencing Center for Infectious Disease"/>
            <person name="Wu L."/>
            <person name="Ma J."/>
        </authorList>
    </citation>
    <scope>NUCLEOTIDE SEQUENCE [LARGE SCALE GENOMIC DNA]</scope>
    <source>
        <strain evidence="7">CGMCC 4.1530</strain>
    </source>
</reference>
<dbReference type="PROSITE" id="PS50887">
    <property type="entry name" value="GGDEF"/>
    <property type="match status" value="1"/>
</dbReference>
<proteinExistence type="predicted"/>
<sequence>MNMKNNDTLIDFKGKPGRLLYFSFLTYTLLTLAGIIVLAAATTALSDIESYFYIDFITAVMIAWFLSKSLRTQPYERYVALFRTGLFIIFNCLLVILLTGLDILSARCSLVIVSVVFIPAILLIITSFNEFISFINFNYKSAVNLSLTDELTGLPNRRALNFTLRELEKKAATVCILDIDHFKRINDSFGHKMGDKVLISVGLALSEFRDENVSVARSGGEEFCLIIKDNVDANQVISRVKKSLSIDYNNDIKITISAGVASKGRNENFTSALIYADEALYRAKREGRDCIVFADNGTIQR</sequence>
<keyword evidence="6" id="KW-0548">Nucleotidyltransferase</keyword>
<dbReference type="InterPro" id="IPR000160">
    <property type="entry name" value="GGDEF_dom"/>
</dbReference>
<keyword evidence="6" id="KW-0808">Transferase</keyword>
<feature type="transmembrane region" description="Helical" evidence="4">
    <location>
        <begin position="78"/>
        <end position="98"/>
    </location>
</feature>
<comment type="pathway">
    <text evidence="1">Purine metabolism; 3',5'-cyclic di-GMP biosynthesis.</text>
</comment>
<evidence type="ECO:0000259" key="5">
    <source>
        <dbReference type="PROSITE" id="PS50887"/>
    </source>
</evidence>
<evidence type="ECO:0000256" key="1">
    <source>
        <dbReference type="ARBA" id="ARBA00004665"/>
    </source>
</evidence>
<gene>
    <name evidence="6" type="ORF">ACFP73_06095</name>
</gene>
<dbReference type="SUPFAM" id="SSF55073">
    <property type="entry name" value="Nucleotide cyclase"/>
    <property type="match status" value="1"/>
</dbReference>
<dbReference type="Gene3D" id="3.30.70.270">
    <property type="match status" value="1"/>
</dbReference>
<feature type="domain" description="GGDEF" evidence="5">
    <location>
        <begin position="170"/>
        <end position="296"/>
    </location>
</feature>
<feature type="transmembrane region" description="Helical" evidence="4">
    <location>
        <begin position="50"/>
        <end position="66"/>
    </location>
</feature>
<dbReference type="PANTHER" id="PTHR45138:SF9">
    <property type="entry name" value="DIGUANYLATE CYCLASE DGCM-RELATED"/>
    <property type="match status" value="1"/>
</dbReference>
<dbReference type="InterPro" id="IPR043128">
    <property type="entry name" value="Rev_trsase/Diguanyl_cyclase"/>
</dbReference>
<protein>
    <recommendedName>
        <fullName evidence="2">diguanylate cyclase</fullName>
        <ecNumber evidence="2">2.7.7.65</ecNumber>
    </recommendedName>
</protein>
<dbReference type="GO" id="GO:0052621">
    <property type="term" value="F:diguanylate cyclase activity"/>
    <property type="evidence" value="ECO:0007669"/>
    <property type="project" value="UniProtKB-EC"/>
</dbReference>
<evidence type="ECO:0000313" key="6">
    <source>
        <dbReference type="EMBL" id="MFC6361675.1"/>
    </source>
</evidence>
<keyword evidence="4" id="KW-1133">Transmembrane helix</keyword>
<evidence type="ECO:0000256" key="3">
    <source>
        <dbReference type="ARBA" id="ARBA00034247"/>
    </source>
</evidence>
<name>A0ABW1VN27_9GAMM</name>
<dbReference type="Proteomes" id="UP001596215">
    <property type="component" value="Unassembled WGS sequence"/>
</dbReference>
<dbReference type="Pfam" id="PF00990">
    <property type="entry name" value="GGDEF"/>
    <property type="match status" value="1"/>
</dbReference>
<feature type="transmembrane region" description="Helical" evidence="4">
    <location>
        <begin position="20"/>
        <end position="44"/>
    </location>
</feature>
<dbReference type="EC" id="2.7.7.65" evidence="2"/>
<dbReference type="RefSeq" id="WP_212707193.1">
    <property type="nucleotide sequence ID" value="NZ_BAAAFW010000095.1"/>
</dbReference>
<dbReference type="EMBL" id="JBHSUC010000005">
    <property type="protein sequence ID" value="MFC6361675.1"/>
    <property type="molecule type" value="Genomic_DNA"/>
</dbReference>
<dbReference type="CDD" id="cd01949">
    <property type="entry name" value="GGDEF"/>
    <property type="match status" value="1"/>
</dbReference>
<comment type="catalytic activity">
    <reaction evidence="3">
        <text>2 GTP = 3',3'-c-di-GMP + 2 diphosphate</text>
        <dbReference type="Rhea" id="RHEA:24898"/>
        <dbReference type="ChEBI" id="CHEBI:33019"/>
        <dbReference type="ChEBI" id="CHEBI:37565"/>
        <dbReference type="ChEBI" id="CHEBI:58805"/>
        <dbReference type="EC" id="2.7.7.65"/>
    </reaction>
</comment>
<evidence type="ECO:0000256" key="2">
    <source>
        <dbReference type="ARBA" id="ARBA00012528"/>
    </source>
</evidence>